<organism evidence="1 2">
    <name type="scientific">Thalassobacterium sedimentorum</name>
    <dbReference type="NCBI Taxonomy" id="3041258"/>
    <lineage>
        <taxon>Bacteria</taxon>
        <taxon>Pseudomonadati</taxon>
        <taxon>Verrucomicrobiota</taxon>
        <taxon>Opitutia</taxon>
        <taxon>Puniceicoccales</taxon>
        <taxon>Coraliomargaritaceae</taxon>
        <taxon>Thalassobacterium</taxon>
    </lineage>
</organism>
<dbReference type="SUPFAM" id="SSF51445">
    <property type="entry name" value="(Trans)glycosidases"/>
    <property type="match status" value="1"/>
</dbReference>
<comment type="caution">
    <text evidence="1">The sequence shown here is derived from an EMBL/GenBank/DDBJ whole genome shotgun (WGS) entry which is preliminary data.</text>
</comment>
<evidence type="ECO:0000313" key="2">
    <source>
        <dbReference type="Proteomes" id="UP001243717"/>
    </source>
</evidence>
<accession>A0ABU1ARF3</accession>
<proteinExistence type="predicted"/>
<dbReference type="RefSeq" id="WP_308986630.1">
    <property type="nucleotide sequence ID" value="NZ_JARXIC010000052.1"/>
</dbReference>
<reference evidence="1 2" key="1">
    <citation type="submission" date="2023-04" db="EMBL/GenBank/DDBJ databases">
        <title>A novel bacteria isolated from coastal sediment.</title>
        <authorList>
            <person name="Liu X.-J."/>
            <person name="Du Z.-J."/>
        </authorList>
    </citation>
    <scope>NUCLEOTIDE SEQUENCE [LARGE SCALE GENOMIC DNA]</scope>
    <source>
        <strain evidence="1 2">SDUM461004</strain>
    </source>
</reference>
<name>A0ABU1ARF3_9BACT</name>
<gene>
    <name evidence="1" type="ORF">QEH59_17295</name>
</gene>
<dbReference type="Proteomes" id="UP001243717">
    <property type="component" value="Unassembled WGS sequence"/>
</dbReference>
<keyword evidence="2" id="KW-1185">Reference proteome</keyword>
<sequence length="557" mass="62333">MKIATPTKTSSMRIVSQKAAVLFLWLLVQSLAIPSGLGALSISSAEPSRIELTWDNAAGRQYEIRASEDLTFWDGISPSFHLGTGSAVTSAYSVESERQYWKLAANTAVPTGIHVAKDDPLAGKLVKYNDSGELVAIRAFGVNYYDAFMRYNSNVNDTSFIEGFEYLAEHNIPVCRVLAAPYWPKEWALYFDDPDEYFRRLDHFIAAAEAKGIGLLLVLFWAYPTIGELVNPAVEAGVLVPDVDFIPSSSLNVDVNGYPTYAEYKSELGRLNSGSNAFIRHYTTEIVEHYADSPAIWAWEFTNEINNGIDHPNISAMRKRPGSATHQGMFLPATTTDTDVLPAWTGPDDLTRAHAEIAKRNFAESVRRIDKWRFITSGDSRPRAQAYHNWTEHTWTPDTRSENLQVMPLDNPDPMDTVTVHVYPGTRGGNPTTYFPNDGPIVIEWQTGQYYELLSHYMSGSAAIGKPLVLGEFGAPGEGTNADEKETFHRFMQAIVDSEVQLSLLWTFDTRNRALSNWFMHTGSDPAWPANEKLYQITNEDPDLWDLEQANLELGSY</sequence>
<evidence type="ECO:0000313" key="1">
    <source>
        <dbReference type="EMBL" id="MDQ8196193.1"/>
    </source>
</evidence>
<dbReference type="EMBL" id="JARXIC010000052">
    <property type="protein sequence ID" value="MDQ8196193.1"/>
    <property type="molecule type" value="Genomic_DNA"/>
</dbReference>
<dbReference type="Gene3D" id="3.20.20.80">
    <property type="entry name" value="Glycosidases"/>
    <property type="match status" value="1"/>
</dbReference>
<protein>
    <submittedName>
        <fullName evidence="1">Cellulase family glycosylhydrolase</fullName>
    </submittedName>
</protein>
<dbReference type="InterPro" id="IPR017853">
    <property type="entry name" value="GH"/>
</dbReference>